<dbReference type="InterPro" id="IPR017853">
    <property type="entry name" value="GH"/>
</dbReference>
<dbReference type="EMBL" id="MCFG01000009">
    <property type="protein sequence ID" value="ORX87400.1"/>
    <property type="molecule type" value="Genomic_DNA"/>
</dbReference>
<evidence type="ECO:0000256" key="3">
    <source>
        <dbReference type="SAM" id="SignalP"/>
    </source>
</evidence>
<dbReference type="InterPro" id="IPR004352">
    <property type="entry name" value="GH114_TIM-barrel"/>
</dbReference>
<sequence>MKFSFLFSIILLNIILIKQAKTSKKVWKPKIGMTWNWILNANSEEIDINEKVDILGVDLFDHSADFIKELKKNGHKIICYFSAGTLEKGRPDTKKFFKIPNLVMNKMSDWDEYYLNIKNSAIKPLMINRLDLAVEKHCDAIEPDNVDIYLSESVKKWRDPVTRQDQINYDIWLSSEARKRGLAIALKNDIDNVITLEPYFDFAINEDCYVYEECYFYSYSFILNKKPVLAVAYGSSCDEDFLVKVKTSVYGRRFSVIIKDPNRLVQKNYLSYVPEKDDMIHMCIKEMAMLNGTNVTSDKKNILLKSVIILV</sequence>
<keyword evidence="6" id="KW-1185">Reference proteome</keyword>
<dbReference type="GO" id="GO:0004557">
    <property type="term" value="F:alpha-galactosidase activity"/>
    <property type="evidence" value="ECO:0007669"/>
    <property type="project" value="UniProtKB-EC"/>
</dbReference>
<dbReference type="AlphaFoldDB" id="A0A1Y1XNR5"/>
<comment type="catalytic activity">
    <reaction evidence="1">
        <text>Hydrolysis of terminal, non-reducing alpha-D-galactose residues in alpha-D-galactosides, including galactose oligosaccharides, galactomannans and galactolipids.</text>
        <dbReference type="EC" id="3.2.1.22"/>
    </reaction>
</comment>
<evidence type="ECO:0000256" key="2">
    <source>
        <dbReference type="ARBA" id="ARBA00012755"/>
    </source>
</evidence>
<dbReference type="EC" id="3.2.1.22" evidence="2"/>
<evidence type="ECO:0000256" key="1">
    <source>
        <dbReference type="ARBA" id="ARBA00001255"/>
    </source>
</evidence>
<dbReference type="OrthoDB" id="2108802at2759"/>
<name>A0A1Y1XNR5_9FUNG</name>
<reference evidence="5 6" key="1">
    <citation type="submission" date="2016-08" db="EMBL/GenBank/DDBJ databases">
        <title>A Parts List for Fungal Cellulosomes Revealed by Comparative Genomics.</title>
        <authorList>
            <consortium name="DOE Joint Genome Institute"/>
            <person name="Haitjema C.H."/>
            <person name="Gilmore S.P."/>
            <person name="Henske J.K."/>
            <person name="Solomon K.V."/>
            <person name="De Groot R."/>
            <person name="Kuo A."/>
            <person name="Mondo S.J."/>
            <person name="Salamov A.A."/>
            <person name="Labutti K."/>
            <person name="Zhao Z."/>
            <person name="Chiniquy J."/>
            <person name="Barry K."/>
            <person name="Brewer H.M."/>
            <person name="Purvine S.O."/>
            <person name="Wright A.T."/>
            <person name="Boxma B."/>
            <person name="Van Alen T."/>
            <person name="Hackstein J.H."/>
            <person name="Baker S.E."/>
            <person name="Grigoriev I.V."/>
            <person name="O'Malley M.A."/>
        </authorList>
    </citation>
    <scope>NUCLEOTIDE SEQUENCE [LARGE SCALE GENOMIC DNA]</scope>
    <source>
        <strain evidence="5 6">S4</strain>
    </source>
</reference>
<proteinExistence type="predicted"/>
<evidence type="ECO:0000313" key="6">
    <source>
        <dbReference type="Proteomes" id="UP000193944"/>
    </source>
</evidence>
<dbReference type="Gene3D" id="3.20.20.70">
    <property type="entry name" value="Aldolase class I"/>
    <property type="match status" value="1"/>
</dbReference>
<organism evidence="5 6">
    <name type="scientific">Anaeromyces robustus</name>
    <dbReference type="NCBI Taxonomy" id="1754192"/>
    <lineage>
        <taxon>Eukaryota</taxon>
        <taxon>Fungi</taxon>
        <taxon>Fungi incertae sedis</taxon>
        <taxon>Chytridiomycota</taxon>
        <taxon>Chytridiomycota incertae sedis</taxon>
        <taxon>Neocallimastigomycetes</taxon>
        <taxon>Neocallimastigales</taxon>
        <taxon>Neocallimastigaceae</taxon>
        <taxon>Anaeromyces</taxon>
    </lineage>
</organism>
<dbReference type="STRING" id="1754192.A0A1Y1XNR5"/>
<dbReference type="PANTHER" id="PTHR35273:SF2">
    <property type="entry name" value="ALPHA-GALACTOSIDASE"/>
    <property type="match status" value="1"/>
</dbReference>
<feature type="domain" description="Glycoside-hydrolase family GH114 TIM-barrel" evidence="4">
    <location>
        <begin position="34"/>
        <end position="260"/>
    </location>
</feature>
<protein>
    <recommendedName>
        <fullName evidence="2">alpha-galactosidase</fullName>
        <ecNumber evidence="2">3.2.1.22</ecNumber>
    </recommendedName>
</protein>
<dbReference type="SUPFAM" id="SSF51445">
    <property type="entry name" value="(Trans)glycosidases"/>
    <property type="match status" value="1"/>
</dbReference>
<evidence type="ECO:0000259" key="4">
    <source>
        <dbReference type="Pfam" id="PF03537"/>
    </source>
</evidence>
<dbReference type="Pfam" id="PF03537">
    <property type="entry name" value="Glyco_hydro_114"/>
    <property type="match status" value="1"/>
</dbReference>
<comment type="caution">
    <text evidence="5">The sequence shown here is derived from an EMBL/GenBank/DDBJ whole genome shotgun (WGS) entry which is preliminary data.</text>
</comment>
<keyword evidence="3" id="KW-0732">Signal</keyword>
<dbReference type="InterPro" id="IPR013785">
    <property type="entry name" value="Aldolase_TIM"/>
</dbReference>
<feature type="signal peptide" evidence="3">
    <location>
        <begin position="1"/>
        <end position="22"/>
    </location>
</feature>
<dbReference type="PANTHER" id="PTHR35273">
    <property type="entry name" value="ALPHA-1,4 POLYGALACTOSAMINIDASE, PUTATIVE (AFU_ORTHOLOGUE AFUA_3G07890)-RELATED"/>
    <property type="match status" value="1"/>
</dbReference>
<reference evidence="5 6" key="2">
    <citation type="submission" date="2016-08" db="EMBL/GenBank/DDBJ databases">
        <title>Pervasive Adenine N6-methylation of Active Genes in Fungi.</title>
        <authorList>
            <consortium name="DOE Joint Genome Institute"/>
            <person name="Mondo S.J."/>
            <person name="Dannebaum R.O."/>
            <person name="Kuo R.C."/>
            <person name="Labutti K."/>
            <person name="Haridas S."/>
            <person name="Kuo A."/>
            <person name="Salamov A."/>
            <person name="Ahrendt S.R."/>
            <person name="Lipzen A."/>
            <person name="Sullivan W."/>
            <person name="Andreopoulos W.B."/>
            <person name="Clum A."/>
            <person name="Lindquist E."/>
            <person name="Daum C."/>
            <person name="Ramamoorthy G.K."/>
            <person name="Gryganskyi A."/>
            <person name="Culley D."/>
            <person name="Magnuson J.K."/>
            <person name="James T.Y."/>
            <person name="O'Malley M.A."/>
            <person name="Stajich J.E."/>
            <person name="Spatafora J.W."/>
            <person name="Visel A."/>
            <person name="Grigoriev I.V."/>
        </authorList>
    </citation>
    <scope>NUCLEOTIDE SEQUENCE [LARGE SCALE GENOMIC DNA]</scope>
    <source>
        <strain evidence="5 6">S4</strain>
    </source>
</reference>
<dbReference type="Proteomes" id="UP000193944">
    <property type="component" value="Unassembled WGS sequence"/>
</dbReference>
<accession>A0A1Y1XNR5</accession>
<evidence type="ECO:0000313" key="5">
    <source>
        <dbReference type="EMBL" id="ORX87400.1"/>
    </source>
</evidence>
<gene>
    <name evidence="5" type="ORF">BCR32DRAFT_264321</name>
</gene>
<feature type="chain" id="PRO_5013050509" description="alpha-galactosidase" evidence="3">
    <location>
        <begin position="23"/>
        <end position="311"/>
    </location>
</feature>